<dbReference type="GO" id="GO:0005634">
    <property type="term" value="C:nucleus"/>
    <property type="evidence" value="ECO:0007669"/>
    <property type="project" value="UniProtKB-SubCell"/>
</dbReference>
<sequence length="470" mass="53993">MKSNERRAARNDWLYDVCLLKYINGSHFQDIIEERAISLNCGYPLCQKKLKNIPSQQYHISTKTNKVYDITERKNFCSNDCYKASSYLKAQLLSSPLWIRDKEQIPTFHLLPAELTSGGTGEEIDIGQNNLLKEELNQLHKQDTSNKFTSVSEFITDALSELVSDTEKEDKKGKSTTENVPYKEDRNENKAEVKDEFNAVKSDCVETNTAGTLQFKNQTSDDVYTDKTVKSKEGYDTVDTKNVLASQEGTRTECSDKTNDGSCESSDTFRTVPCDSSVTHNIVSNPTEPMHSKAQELKPKKNRASKKESLDIPPMTNAVIQVEKCLHEWFTIESMCFLFGEEKLKEIVEQKGECIKEYYKPLHKASWDPRIEEQYMAICRRLNIMEIEDNEYDYQKVTKPLPDYATLREEAKKADLKVRAYYQGKTQYEDARNISIAETDNDSAPVLPLVDIHAQNALRRRIVLDRLNRM</sequence>
<reference evidence="16" key="1">
    <citation type="submission" date="2020-01" db="EMBL/GenBank/DDBJ databases">
        <title>Draft genome sequence of the Termite Coptotermes fromosanus.</title>
        <authorList>
            <person name="Itakura S."/>
            <person name="Yosikawa Y."/>
            <person name="Umezawa K."/>
        </authorList>
    </citation>
    <scope>NUCLEOTIDE SEQUENCE [LARGE SCALE GENOMIC DNA]</scope>
</reference>
<keyword evidence="8 12" id="KW-0539">Nucleus</keyword>
<dbReference type="InterPro" id="IPR039693">
    <property type="entry name" value="Rtr1/RPAP2"/>
</dbReference>
<evidence type="ECO:0000256" key="1">
    <source>
        <dbReference type="ARBA" id="ARBA00004123"/>
    </source>
</evidence>
<dbReference type="PANTHER" id="PTHR14732:SF0">
    <property type="entry name" value="RNA POLYMERASE II SUBUNIT B1 CTD PHOSPHATASE RPAP2-RELATED"/>
    <property type="match status" value="1"/>
</dbReference>
<dbReference type="GO" id="GO:0005737">
    <property type="term" value="C:cytoplasm"/>
    <property type="evidence" value="ECO:0007669"/>
    <property type="project" value="TreeGrafter"/>
</dbReference>
<evidence type="ECO:0000256" key="2">
    <source>
        <dbReference type="ARBA" id="ARBA00005676"/>
    </source>
</evidence>
<dbReference type="Pfam" id="PF04181">
    <property type="entry name" value="RPAP2_Rtr1"/>
    <property type="match status" value="1"/>
</dbReference>
<comment type="catalytic activity">
    <reaction evidence="9 12">
        <text>O-phospho-L-seryl-[protein] + H2O = L-seryl-[protein] + phosphate</text>
        <dbReference type="Rhea" id="RHEA:20629"/>
        <dbReference type="Rhea" id="RHEA-COMP:9863"/>
        <dbReference type="Rhea" id="RHEA-COMP:11604"/>
        <dbReference type="ChEBI" id="CHEBI:15377"/>
        <dbReference type="ChEBI" id="CHEBI:29999"/>
        <dbReference type="ChEBI" id="CHEBI:43474"/>
        <dbReference type="ChEBI" id="CHEBI:83421"/>
        <dbReference type="EC" id="3.1.3.16"/>
    </reaction>
</comment>
<dbReference type="EC" id="3.1.3.16" evidence="12"/>
<keyword evidence="6 12" id="KW-0862">Zinc</keyword>
<comment type="function">
    <text evidence="12">Putative RNA polymerase II subunit B1 C-terminal domain (CTD) phosphatase involved in RNA polymerase II transcription regulation.</text>
</comment>
<dbReference type="GO" id="GO:0043175">
    <property type="term" value="F:RNA polymerase core enzyme binding"/>
    <property type="evidence" value="ECO:0007669"/>
    <property type="project" value="UniProtKB-UniRule"/>
</dbReference>
<dbReference type="GO" id="GO:0008420">
    <property type="term" value="F:RNA polymerase II CTD heptapeptide repeat phosphatase activity"/>
    <property type="evidence" value="ECO:0007669"/>
    <property type="project" value="UniProtKB-UniRule"/>
</dbReference>
<keyword evidence="7 12" id="KW-0904">Protein phosphatase</keyword>
<evidence type="ECO:0000313" key="15">
    <source>
        <dbReference type="EMBL" id="GFG40167.1"/>
    </source>
</evidence>
<organism evidence="15 16">
    <name type="scientific">Coptotermes formosanus</name>
    <name type="common">Formosan subterranean termite</name>
    <dbReference type="NCBI Taxonomy" id="36987"/>
    <lineage>
        <taxon>Eukaryota</taxon>
        <taxon>Metazoa</taxon>
        <taxon>Ecdysozoa</taxon>
        <taxon>Arthropoda</taxon>
        <taxon>Hexapoda</taxon>
        <taxon>Insecta</taxon>
        <taxon>Pterygota</taxon>
        <taxon>Neoptera</taxon>
        <taxon>Polyneoptera</taxon>
        <taxon>Dictyoptera</taxon>
        <taxon>Blattodea</taxon>
        <taxon>Blattoidea</taxon>
        <taxon>Termitoidae</taxon>
        <taxon>Rhinotermitidae</taxon>
        <taxon>Coptotermes</taxon>
    </lineage>
</organism>
<evidence type="ECO:0000256" key="11">
    <source>
        <dbReference type="PROSITE-ProRule" id="PRU00812"/>
    </source>
</evidence>
<gene>
    <name evidence="15" type="ORF">Cfor_02290</name>
</gene>
<evidence type="ECO:0000256" key="7">
    <source>
        <dbReference type="ARBA" id="ARBA00022912"/>
    </source>
</evidence>
<evidence type="ECO:0000256" key="10">
    <source>
        <dbReference type="ARBA" id="ARBA00048336"/>
    </source>
</evidence>
<keyword evidence="4 12" id="KW-0863">Zinc-finger</keyword>
<evidence type="ECO:0000256" key="5">
    <source>
        <dbReference type="ARBA" id="ARBA00022801"/>
    </source>
</evidence>
<evidence type="ECO:0000256" key="12">
    <source>
        <dbReference type="RuleBase" id="RU367080"/>
    </source>
</evidence>
<dbReference type="InterPro" id="IPR038534">
    <property type="entry name" value="Rtr1/RPAP2_sf"/>
</dbReference>
<evidence type="ECO:0000256" key="8">
    <source>
        <dbReference type="ARBA" id="ARBA00023242"/>
    </source>
</evidence>
<dbReference type="EMBL" id="BLKM01001584">
    <property type="protein sequence ID" value="GFG40167.1"/>
    <property type="molecule type" value="Genomic_DNA"/>
</dbReference>
<dbReference type="Gene3D" id="1.25.40.820">
    <property type="match status" value="1"/>
</dbReference>
<accession>A0A6L2QDI5</accession>
<protein>
    <recommendedName>
        <fullName evidence="12">RNA polymerase II subunit B1 CTD phosphatase RPAP2 homolog</fullName>
        <ecNumber evidence="12">3.1.3.16</ecNumber>
    </recommendedName>
</protein>
<dbReference type="GO" id="GO:0008270">
    <property type="term" value="F:zinc ion binding"/>
    <property type="evidence" value="ECO:0007669"/>
    <property type="project" value="UniProtKB-KW"/>
</dbReference>
<evidence type="ECO:0000256" key="3">
    <source>
        <dbReference type="ARBA" id="ARBA00022723"/>
    </source>
</evidence>
<keyword evidence="3 12" id="KW-0479">Metal-binding</keyword>
<keyword evidence="16" id="KW-1185">Reference proteome</keyword>
<evidence type="ECO:0000313" key="16">
    <source>
        <dbReference type="Proteomes" id="UP000502823"/>
    </source>
</evidence>
<name>A0A6L2QDI5_COPFO</name>
<dbReference type="PROSITE" id="PS51479">
    <property type="entry name" value="ZF_RTR1"/>
    <property type="match status" value="1"/>
</dbReference>
<dbReference type="OrthoDB" id="2590500at2759"/>
<dbReference type="InterPro" id="IPR007308">
    <property type="entry name" value="Rtr1/RPAP2_dom"/>
</dbReference>
<evidence type="ECO:0000259" key="14">
    <source>
        <dbReference type="PROSITE" id="PS51479"/>
    </source>
</evidence>
<dbReference type="InParanoid" id="A0A6L2QDI5"/>
<comment type="similarity">
    <text evidence="2 11 12">Belongs to the RPAP2 family.</text>
</comment>
<evidence type="ECO:0000256" key="6">
    <source>
        <dbReference type="ARBA" id="ARBA00022833"/>
    </source>
</evidence>
<feature type="compositionally biased region" description="Basic and acidic residues" evidence="13">
    <location>
        <begin position="290"/>
        <end position="308"/>
    </location>
</feature>
<comment type="catalytic activity">
    <reaction evidence="10 12">
        <text>O-phospho-L-threonyl-[protein] + H2O = L-threonyl-[protein] + phosphate</text>
        <dbReference type="Rhea" id="RHEA:47004"/>
        <dbReference type="Rhea" id="RHEA-COMP:11060"/>
        <dbReference type="Rhea" id="RHEA-COMP:11605"/>
        <dbReference type="ChEBI" id="CHEBI:15377"/>
        <dbReference type="ChEBI" id="CHEBI:30013"/>
        <dbReference type="ChEBI" id="CHEBI:43474"/>
        <dbReference type="ChEBI" id="CHEBI:61977"/>
        <dbReference type="EC" id="3.1.3.16"/>
    </reaction>
</comment>
<comment type="caution">
    <text evidence="15">The sequence shown here is derived from an EMBL/GenBank/DDBJ whole genome shotgun (WGS) entry which is preliminary data.</text>
</comment>
<feature type="domain" description="RTR1-type" evidence="14">
    <location>
        <begin position="18"/>
        <end position="101"/>
    </location>
</feature>
<feature type="region of interest" description="Disordered" evidence="13">
    <location>
        <begin position="165"/>
        <end position="190"/>
    </location>
</feature>
<dbReference type="AlphaFoldDB" id="A0A6L2QDI5"/>
<feature type="region of interest" description="Disordered" evidence="13">
    <location>
        <begin position="282"/>
        <end position="308"/>
    </location>
</feature>
<comment type="subcellular location">
    <subcellularLocation>
        <location evidence="1 12">Nucleus</location>
    </subcellularLocation>
</comment>
<keyword evidence="5 12" id="KW-0378">Hydrolase</keyword>
<dbReference type="PANTHER" id="PTHR14732">
    <property type="entry name" value="RNA POLYMERASE II SUBUNIT B1 CTD PHOSPHATASE RPAP2-RELATED"/>
    <property type="match status" value="1"/>
</dbReference>
<evidence type="ECO:0000256" key="9">
    <source>
        <dbReference type="ARBA" id="ARBA00047761"/>
    </source>
</evidence>
<dbReference type="Proteomes" id="UP000502823">
    <property type="component" value="Unassembled WGS sequence"/>
</dbReference>
<proteinExistence type="inferred from homology"/>
<evidence type="ECO:0000256" key="4">
    <source>
        <dbReference type="ARBA" id="ARBA00022771"/>
    </source>
</evidence>
<evidence type="ECO:0000256" key="13">
    <source>
        <dbReference type="SAM" id="MobiDB-lite"/>
    </source>
</evidence>